<evidence type="ECO:0000259" key="2">
    <source>
        <dbReference type="Pfam" id="PF21373"/>
    </source>
</evidence>
<dbReference type="OrthoDB" id="18412at2759"/>
<dbReference type="InterPro" id="IPR048371">
    <property type="entry name" value="ZNHIT3_C"/>
</dbReference>
<dbReference type="GeneID" id="119730109"/>
<dbReference type="Proteomes" id="UP000887568">
    <property type="component" value="Unplaced"/>
</dbReference>
<accession>A0A914A4T4</accession>
<keyword evidence="4" id="KW-1185">Reference proteome</keyword>
<reference evidence="3" key="1">
    <citation type="submission" date="2022-11" db="UniProtKB">
        <authorList>
            <consortium name="EnsemblMetazoa"/>
        </authorList>
    </citation>
    <scope>IDENTIFICATION</scope>
</reference>
<feature type="compositionally biased region" description="Basic and acidic residues" evidence="1">
    <location>
        <begin position="1"/>
        <end position="18"/>
    </location>
</feature>
<evidence type="ECO:0000256" key="1">
    <source>
        <dbReference type="SAM" id="MobiDB-lite"/>
    </source>
</evidence>
<protein>
    <recommendedName>
        <fullName evidence="2">Zinc finger HIT domain-containing protein</fullName>
    </recommendedName>
</protein>
<dbReference type="EnsemblMetazoa" id="XM_038202890.1">
    <property type="protein sequence ID" value="XP_038058818.1"/>
    <property type="gene ID" value="LOC119730109"/>
</dbReference>
<proteinExistence type="predicted"/>
<dbReference type="OMA" id="XESAALR"/>
<evidence type="ECO:0000313" key="4">
    <source>
        <dbReference type="Proteomes" id="UP000887568"/>
    </source>
</evidence>
<organism evidence="3 4">
    <name type="scientific">Patiria miniata</name>
    <name type="common">Bat star</name>
    <name type="synonym">Asterina miniata</name>
    <dbReference type="NCBI Taxonomy" id="46514"/>
    <lineage>
        <taxon>Eukaryota</taxon>
        <taxon>Metazoa</taxon>
        <taxon>Echinodermata</taxon>
        <taxon>Eleutherozoa</taxon>
        <taxon>Asterozoa</taxon>
        <taxon>Asteroidea</taxon>
        <taxon>Valvatacea</taxon>
        <taxon>Valvatida</taxon>
        <taxon>Asterinidae</taxon>
        <taxon>Patiria</taxon>
    </lineage>
</organism>
<sequence>MPQEKKLEPAKTLMDKHNGFQSEEEHDDRIPQECLDKLAESSDLKTLLHNKHLQRLLLEVDRVKDKAAMVERFMQEPLFVEFADACLAAVAPEEKHT</sequence>
<dbReference type="AlphaFoldDB" id="A0A914A4T4"/>
<feature type="region of interest" description="Disordered" evidence="1">
    <location>
        <begin position="1"/>
        <end position="29"/>
    </location>
</feature>
<dbReference type="RefSeq" id="XP_038058818.1">
    <property type="nucleotide sequence ID" value="XM_038202890.1"/>
</dbReference>
<dbReference type="Pfam" id="PF21373">
    <property type="entry name" value="ZNHIT3_C"/>
    <property type="match status" value="1"/>
</dbReference>
<name>A0A914A4T4_PATMI</name>
<feature type="domain" description="Zinc finger HIT" evidence="2">
    <location>
        <begin position="35"/>
        <end position="89"/>
    </location>
</feature>
<evidence type="ECO:0000313" key="3">
    <source>
        <dbReference type="EnsemblMetazoa" id="XP_038058818.1"/>
    </source>
</evidence>